<sequence>MEQYQINNQKEIIALFKTGKVLIIPTDTIYGLACTIDNRTGKERIYQLKHRPVTMELAIIVSSLRMAKKLVKITKTAIKILRDKTSVTIIGESKVKNLSNNGRLAVRITKAKWLQRVIKKVGPIYATSVNKTGEHPAINLTELQQFNVDGIVYDGQLDNPPSKIFDLATQQFIR</sequence>
<evidence type="ECO:0000313" key="13">
    <source>
        <dbReference type="EMBL" id="AGM24625.1"/>
    </source>
</evidence>
<keyword evidence="8" id="KW-0547">Nucleotide-binding</keyword>
<dbReference type="GO" id="GO:0000049">
    <property type="term" value="F:tRNA binding"/>
    <property type="evidence" value="ECO:0007669"/>
    <property type="project" value="TreeGrafter"/>
</dbReference>
<dbReference type="GO" id="GO:0005524">
    <property type="term" value="F:ATP binding"/>
    <property type="evidence" value="ECO:0007669"/>
    <property type="project" value="UniProtKB-KW"/>
</dbReference>
<evidence type="ECO:0000256" key="9">
    <source>
        <dbReference type="ARBA" id="ARBA00022840"/>
    </source>
</evidence>
<protein>
    <recommendedName>
        <fullName evidence="10">L-threonylcarbamoyladenylate synthase</fullName>
        <ecNumber evidence="3">2.7.7.87</ecNumber>
    </recommendedName>
    <alternativeName>
        <fullName evidence="10">L-threonylcarbamoyladenylate synthase</fullName>
    </alternativeName>
</protein>
<dbReference type="OrthoDB" id="398568at2"/>
<evidence type="ECO:0000256" key="5">
    <source>
        <dbReference type="ARBA" id="ARBA00022679"/>
    </source>
</evidence>
<dbReference type="AlphaFoldDB" id="R4UET9"/>
<keyword evidence="4" id="KW-0963">Cytoplasm</keyword>
<dbReference type="GO" id="GO:0061710">
    <property type="term" value="F:L-threonylcarbamoyladenylate synthase"/>
    <property type="evidence" value="ECO:0007669"/>
    <property type="project" value="UniProtKB-EC"/>
</dbReference>
<comment type="subcellular location">
    <subcellularLocation>
        <location evidence="1">Cytoplasm</location>
    </subcellularLocation>
</comment>
<keyword evidence="9" id="KW-0067">ATP-binding</keyword>
<keyword evidence="7" id="KW-0548">Nucleotidyltransferase</keyword>
<dbReference type="PANTHER" id="PTHR17490">
    <property type="entry name" value="SUA5"/>
    <property type="match status" value="1"/>
</dbReference>
<organism evidence="13 14">
    <name type="scientific">Spiroplasma chrysopicola DF-1</name>
    <dbReference type="NCBI Taxonomy" id="1276227"/>
    <lineage>
        <taxon>Bacteria</taxon>
        <taxon>Bacillati</taxon>
        <taxon>Mycoplasmatota</taxon>
        <taxon>Mollicutes</taxon>
        <taxon>Entomoplasmatales</taxon>
        <taxon>Spiroplasmataceae</taxon>
        <taxon>Spiroplasma</taxon>
    </lineage>
</organism>
<comment type="similarity">
    <text evidence="2">Belongs to the SUA5 family.</text>
</comment>
<dbReference type="RefSeq" id="WP_016338452.1">
    <property type="nucleotide sequence ID" value="NC_021280.1"/>
</dbReference>
<dbReference type="EC" id="2.7.7.87" evidence="3"/>
<evidence type="ECO:0000256" key="3">
    <source>
        <dbReference type="ARBA" id="ARBA00012584"/>
    </source>
</evidence>
<evidence type="ECO:0000256" key="11">
    <source>
        <dbReference type="ARBA" id="ARBA00048366"/>
    </source>
</evidence>
<evidence type="ECO:0000256" key="2">
    <source>
        <dbReference type="ARBA" id="ARBA00007663"/>
    </source>
</evidence>
<dbReference type="GO" id="GO:0006450">
    <property type="term" value="P:regulation of translational fidelity"/>
    <property type="evidence" value="ECO:0007669"/>
    <property type="project" value="TreeGrafter"/>
</dbReference>
<evidence type="ECO:0000256" key="7">
    <source>
        <dbReference type="ARBA" id="ARBA00022695"/>
    </source>
</evidence>
<evidence type="ECO:0000313" key="14">
    <source>
        <dbReference type="Proteomes" id="UP000013964"/>
    </source>
</evidence>
<gene>
    <name evidence="13" type="primary">sua5</name>
    <name evidence="13" type="ORF">SCHRY_v1c00380</name>
</gene>
<dbReference type="GO" id="GO:0008033">
    <property type="term" value="P:tRNA processing"/>
    <property type="evidence" value="ECO:0007669"/>
    <property type="project" value="UniProtKB-KW"/>
</dbReference>
<dbReference type="STRING" id="1276227.SCHRY_v1c00380"/>
<dbReference type="PANTHER" id="PTHR17490:SF16">
    <property type="entry name" value="THREONYLCARBAMOYL-AMP SYNTHASE"/>
    <property type="match status" value="1"/>
</dbReference>
<dbReference type="EMBL" id="CP005077">
    <property type="protein sequence ID" value="AGM24625.1"/>
    <property type="molecule type" value="Genomic_DNA"/>
</dbReference>
<reference evidence="13 14" key="1">
    <citation type="journal article" date="2013" name="Genome Biol. Evol.">
        <title>Complete genomes of two dipteran-associated spiroplasmas provided insights into the origin, dynamics, and impacts of viral invasion in spiroplasma.</title>
        <authorList>
            <person name="Ku C."/>
            <person name="Lo W.S."/>
            <person name="Chen L.L."/>
            <person name="Kuo C.H."/>
        </authorList>
    </citation>
    <scope>NUCLEOTIDE SEQUENCE [LARGE SCALE GENOMIC DNA]</scope>
    <source>
        <strain evidence="13 14">DF-1</strain>
    </source>
</reference>
<keyword evidence="5" id="KW-0808">Transferase</keyword>
<dbReference type="Gene3D" id="3.90.870.10">
    <property type="entry name" value="DHBP synthase"/>
    <property type="match status" value="1"/>
</dbReference>
<dbReference type="PATRIC" id="fig|1276227.3.peg.38"/>
<evidence type="ECO:0000256" key="1">
    <source>
        <dbReference type="ARBA" id="ARBA00004496"/>
    </source>
</evidence>
<name>R4UET9_9MOLU</name>
<keyword evidence="14" id="KW-1185">Reference proteome</keyword>
<dbReference type="InterPro" id="IPR017945">
    <property type="entry name" value="DHBP_synth_RibB-like_a/b_dom"/>
</dbReference>
<accession>R4UET9</accession>
<dbReference type="Pfam" id="PF01300">
    <property type="entry name" value="Sua5_yciO_yrdC"/>
    <property type="match status" value="1"/>
</dbReference>
<dbReference type="InterPro" id="IPR006070">
    <property type="entry name" value="Sua5-like_dom"/>
</dbReference>
<dbReference type="GO" id="GO:0003725">
    <property type="term" value="F:double-stranded RNA binding"/>
    <property type="evidence" value="ECO:0007669"/>
    <property type="project" value="InterPro"/>
</dbReference>
<feature type="domain" description="YrdC-like" evidence="12">
    <location>
        <begin position="6"/>
        <end position="174"/>
    </location>
</feature>
<dbReference type="eggNOG" id="COG0009">
    <property type="taxonomic scope" value="Bacteria"/>
</dbReference>
<dbReference type="HOGENOM" id="CLU_031397_3_2_14"/>
<evidence type="ECO:0000256" key="6">
    <source>
        <dbReference type="ARBA" id="ARBA00022694"/>
    </source>
</evidence>
<evidence type="ECO:0000259" key="12">
    <source>
        <dbReference type="PROSITE" id="PS51163"/>
    </source>
</evidence>
<evidence type="ECO:0000256" key="4">
    <source>
        <dbReference type="ARBA" id="ARBA00022490"/>
    </source>
</evidence>
<evidence type="ECO:0000256" key="8">
    <source>
        <dbReference type="ARBA" id="ARBA00022741"/>
    </source>
</evidence>
<dbReference type="Proteomes" id="UP000013964">
    <property type="component" value="Chromosome"/>
</dbReference>
<evidence type="ECO:0000256" key="10">
    <source>
        <dbReference type="ARBA" id="ARBA00029774"/>
    </source>
</evidence>
<dbReference type="GO" id="GO:0005737">
    <property type="term" value="C:cytoplasm"/>
    <property type="evidence" value="ECO:0007669"/>
    <property type="project" value="UniProtKB-SubCell"/>
</dbReference>
<comment type="catalytic activity">
    <reaction evidence="11">
        <text>L-threonine + hydrogencarbonate + ATP = L-threonylcarbamoyladenylate + diphosphate + H2O</text>
        <dbReference type="Rhea" id="RHEA:36407"/>
        <dbReference type="ChEBI" id="CHEBI:15377"/>
        <dbReference type="ChEBI" id="CHEBI:17544"/>
        <dbReference type="ChEBI" id="CHEBI:30616"/>
        <dbReference type="ChEBI" id="CHEBI:33019"/>
        <dbReference type="ChEBI" id="CHEBI:57926"/>
        <dbReference type="ChEBI" id="CHEBI:73682"/>
        <dbReference type="EC" id="2.7.7.87"/>
    </reaction>
</comment>
<proteinExistence type="inferred from homology"/>
<dbReference type="PROSITE" id="PS51163">
    <property type="entry name" value="YRDC"/>
    <property type="match status" value="1"/>
</dbReference>
<dbReference type="SUPFAM" id="SSF55821">
    <property type="entry name" value="YrdC/RibB"/>
    <property type="match status" value="1"/>
</dbReference>
<dbReference type="KEGG" id="scr:SCHRY_v1c00380"/>
<keyword evidence="6" id="KW-0819">tRNA processing</keyword>
<dbReference type="InterPro" id="IPR050156">
    <property type="entry name" value="TC-AMP_synthase_SUA5"/>
</dbReference>